<dbReference type="Gene3D" id="3.40.50.300">
    <property type="entry name" value="P-loop containing nucleotide triphosphate hydrolases"/>
    <property type="match status" value="1"/>
</dbReference>
<dbReference type="SMART" id="SM00382">
    <property type="entry name" value="AAA"/>
    <property type="match status" value="1"/>
</dbReference>
<dbReference type="GO" id="GO:0005524">
    <property type="term" value="F:ATP binding"/>
    <property type="evidence" value="ECO:0007669"/>
    <property type="project" value="UniProtKB-KW"/>
</dbReference>
<keyword evidence="3" id="KW-1185">Reference proteome</keyword>
<keyword evidence="2" id="KW-0547">Nucleotide-binding</keyword>
<evidence type="ECO:0000313" key="3">
    <source>
        <dbReference type="Proteomes" id="UP001319104"/>
    </source>
</evidence>
<evidence type="ECO:0000313" key="2">
    <source>
        <dbReference type="EMBL" id="MBS9525977.1"/>
    </source>
</evidence>
<proteinExistence type="predicted"/>
<sequence length="496" mass="58329">MHRKEIVNIKSIVQSYSDLSEEIRGKYFLYKGFSPKPNELEDLKKLVAKMNLARFEDVFDGFYFGYTIPQISKEFDLLRFGNDLIWNVELKRKNINNNVKNQLIRNRYYLSFLKKRIFLFSYVSEEDAFYQLTDENELIEINTNKIFKYLLLQNFVDMGDLNSLFNPTSYMVSPFNSTNKFIEGQYFLTSQQEQIKKDCIELINKKKNDFFSISGGPGSGKTLLIYDLVKFFRDEGRNVLIVHCGTLNKGHYTLNSEYGWNVLPIKGLNENLLVNFDVILVDETQRIFPQQLEILSDHVRGNNKVCIFSYDKEQCLRDWEVKNDIPKVVDEGLLAVSFRLGKKIRMNKELIFFTEGLFDKSKSYNFFINHDNVLIKYFNNTASINNYLQLCLDFGWKVINFTPSAYYRYPYDKFEIIGADTAHSVIGQEFDDVVAVIDDTFYYNKENKLVVNYSPYYNQSKMLYQILTRARRRICLIIVNNELVLSRCLSLLNANQ</sequence>
<dbReference type="Pfam" id="PF09848">
    <property type="entry name" value="SLFN-g3_helicase"/>
    <property type="match status" value="1"/>
</dbReference>
<accession>A0AAP2CKS0</accession>
<comment type="caution">
    <text evidence="2">The sequence shown here is derived from an EMBL/GenBank/DDBJ whole genome shotgun (WGS) entry which is preliminary data.</text>
</comment>
<dbReference type="InterPro" id="IPR003593">
    <property type="entry name" value="AAA+_ATPase"/>
</dbReference>
<protein>
    <submittedName>
        <fullName evidence="2">ATP-binding protein</fullName>
    </submittedName>
</protein>
<organism evidence="2 3">
    <name type="scientific">Litoribacter ruber</name>
    <dbReference type="NCBI Taxonomy" id="702568"/>
    <lineage>
        <taxon>Bacteria</taxon>
        <taxon>Pseudomonadati</taxon>
        <taxon>Bacteroidota</taxon>
        <taxon>Cytophagia</taxon>
        <taxon>Cytophagales</taxon>
        <taxon>Cyclobacteriaceae</taxon>
        <taxon>Litoribacter</taxon>
    </lineage>
</organism>
<feature type="domain" description="AAA+ ATPase" evidence="1">
    <location>
        <begin position="207"/>
        <end position="350"/>
    </location>
</feature>
<name>A0AAP2CKS0_9BACT</name>
<evidence type="ECO:0000259" key="1">
    <source>
        <dbReference type="SMART" id="SM00382"/>
    </source>
</evidence>
<dbReference type="Proteomes" id="UP001319104">
    <property type="component" value="Unassembled WGS sequence"/>
</dbReference>
<reference evidence="2 3" key="1">
    <citation type="submission" date="2021-05" db="EMBL/GenBank/DDBJ databases">
        <authorList>
            <person name="Zhang Z.D."/>
            <person name="Osman G."/>
        </authorList>
    </citation>
    <scope>NUCLEOTIDE SEQUENCE [LARGE SCALE GENOMIC DNA]</scope>
    <source>
        <strain evidence="2 3">KCTC 32217</strain>
    </source>
</reference>
<dbReference type="EMBL" id="JAHCMY010000028">
    <property type="protein sequence ID" value="MBS9525977.1"/>
    <property type="molecule type" value="Genomic_DNA"/>
</dbReference>
<keyword evidence="2" id="KW-0067">ATP-binding</keyword>
<dbReference type="SUPFAM" id="SSF52540">
    <property type="entry name" value="P-loop containing nucleoside triphosphate hydrolases"/>
    <property type="match status" value="1"/>
</dbReference>
<dbReference type="RefSeq" id="WP_213946836.1">
    <property type="nucleotide sequence ID" value="NZ_JAHCMY010000028.1"/>
</dbReference>
<dbReference type="InterPro" id="IPR027417">
    <property type="entry name" value="P-loop_NTPase"/>
</dbReference>
<dbReference type="InterPro" id="IPR018647">
    <property type="entry name" value="SLFN_3-like_DNA/RNA_helicase"/>
</dbReference>
<gene>
    <name evidence="2" type="ORF">KI659_18295</name>
</gene>
<dbReference type="AlphaFoldDB" id="A0AAP2CKS0"/>